<keyword evidence="13" id="KW-1185">Reference proteome</keyword>
<dbReference type="Gene3D" id="3.30.40.10">
    <property type="entry name" value="Zinc/RING finger domain, C3HC4 (zinc finger)"/>
    <property type="match status" value="1"/>
</dbReference>
<evidence type="ECO:0000256" key="1">
    <source>
        <dbReference type="ARBA" id="ARBA00000900"/>
    </source>
</evidence>
<dbReference type="InterPro" id="IPR013083">
    <property type="entry name" value="Znf_RING/FYVE/PHD"/>
</dbReference>
<dbReference type="GO" id="GO:0000151">
    <property type="term" value="C:ubiquitin ligase complex"/>
    <property type="evidence" value="ECO:0007669"/>
    <property type="project" value="InterPro"/>
</dbReference>
<dbReference type="EC" id="2.3.2.27" evidence="6"/>
<dbReference type="GO" id="GO:0036503">
    <property type="term" value="P:ERAD pathway"/>
    <property type="evidence" value="ECO:0007669"/>
    <property type="project" value="InterPro"/>
</dbReference>
<evidence type="ECO:0000313" key="12">
    <source>
        <dbReference type="EMBL" id="GFR50779.1"/>
    </source>
</evidence>
<dbReference type="GO" id="GO:0034450">
    <property type="term" value="F:ubiquitin-ubiquitin ligase activity"/>
    <property type="evidence" value="ECO:0007669"/>
    <property type="project" value="InterPro"/>
</dbReference>
<keyword evidence="7" id="KW-0963">Cytoplasm</keyword>
<dbReference type="SMART" id="SM00504">
    <property type="entry name" value="Ubox"/>
    <property type="match status" value="1"/>
</dbReference>
<evidence type="ECO:0000259" key="11">
    <source>
        <dbReference type="PROSITE" id="PS51698"/>
    </source>
</evidence>
<dbReference type="GO" id="GO:0005737">
    <property type="term" value="C:cytoplasm"/>
    <property type="evidence" value="ECO:0007669"/>
    <property type="project" value="UniProtKB-SubCell"/>
</dbReference>
<evidence type="ECO:0000256" key="3">
    <source>
        <dbReference type="ARBA" id="ARBA00004496"/>
    </source>
</evidence>
<dbReference type="Pfam" id="PF10408">
    <property type="entry name" value="Ufd2P_core"/>
    <property type="match status" value="1"/>
</dbReference>
<keyword evidence="9" id="KW-0833">Ubl conjugation pathway</keyword>
<feature type="non-terminal residue" evidence="12">
    <location>
        <position position="1103"/>
    </location>
</feature>
<dbReference type="PANTHER" id="PTHR13931:SF2">
    <property type="entry name" value="UBIQUITIN CONJUGATION FACTOR E4 B"/>
    <property type="match status" value="1"/>
</dbReference>
<keyword evidence="10" id="KW-0539">Nucleus</keyword>
<evidence type="ECO:0000313" key="13">
    <source>
        <dbReference type="Proteomes" id="UP001054857"/>
    </source>
</evidence>
<dbReference type="AlphaFoldDB" id="A0AAD3HR57"/>
<feature type="domain" description="U-box" evidence="11">
    <location>
        <begin position="1031"/>
        <end position="1103"/>
    </location>
</feature>
<evidence type="ECO:0000256" key="5">
    <source>
        <dbReference type="ARBA" id="ARBA00007434"/>
    </source>
</evidence>
<evidence type="ECO:0000256" key="8">
    <source>
        <dbReference type="ARBA" id="ARBA00022679"/>
    </source>
</evidence>
<dbReference type="GO" id="GO:0000209">
    <property type="term" value="P:protein polyubiquitination"/>
    <property type="evidence" value="ECO:0007669"/>
    <property type="project" value="TreeGrafter"/>
</dbReference>
<evidence type="ECO:0000256" key="2">
    <source>
        <dbReference type="ARBA" id="ARBA00004123"/>
    </source>
</evidence>
<sequence>MADLEGLFSRIFAVKLYNDAPGPTSQNPPVVVLSALAQELEAEAAAGAARPTLDAALMDRVLVARLIESPPANYPQPPIHYLLGCYERSSEELRKAGANERVKAAVAAARDLILNYTGLALFAGMLPQPPSLETRGSLQLMDALLLRHGLSTVALATAVAPYFASAVQAGAVPYGGANAAASSYASGVVPMPVGFLEELAGRYDNDEGLAEAASKMVVELSRLVSRISPLGDPAPHLTSLAHILSCEPLTRGSVLAAAAGGPAAAQMSRHWLPADVRAAGAGRAVVQPGSCWLGPFFNISPIPDDVQGAPPQEPSVLAQCFAGAEQRRPGDMASASSALRLAMRNITGQLHGCVKSLLKCRTTKSPMLRWLGAVLEANAGRAKLQIQPEALAGEGFLANVAAVLLKLCGPFLADESAFWKRVDPGFVAAAERTATPSSSSGGSTAAPGGGMLEVSYGNETRLAAGREEEAGWRERVLSHAAASGSGSPASPDVDGYHFICQAFFLTAQALHVGPVRGMTYLSEDMGRELRWLQGVVGQFEAAIQESSHPAERAILEGRLQQARGQLDYMQARYQAYLAVLLDPALVGDMLAFYRLMASWLFSLATSGGGAGGAGGAPPPPAASLTLPLPEPAPQAFTCMPEYFLEDMCTGLLFLGRAAPQLLSAAAEGSGVRLERFVEVFTCLMASPGYVRSAFLRSKLSEVLELWLPRGEGEEEAGRGNPFRRSLRAPSSSSSGLSAELAALFNCSPLVVRHLAPVLVQLYNDIEHTERQGAFYFKFSMRVTIANILRYLWQQPQHRAVWLAAVRAEQYRGHGERFANMLLNDLTYLLDETLRLLRLVREAEELKGDEARWGAMPREERDESLRQLELNGNNLRAMIQSATSVIDTLNFITEEVDTTRTLLQPHMVTRLRDSLNYFLAHLVGPERRQLRVRQPEKYGFNARELLRGLVTVYLHVDSLDRAAPGPGGPVFAAAVGADKRSFRAEYFMEALSVLDSSGLLSLSQREQLGSLSQRALAASSAEEAEEEEMGGEVPEEFACGIMSTVMKDPVQLPSGAVVDRPNILRHLLSDPTDPFSRLPLAEEQLTPLPELAARIGEWRRARRG</sequence>
<evidence type="ECO:0000256" key="9">
    <source>
        <dbReference type="ARBA" id="ARBA00022786"/>
    </source>
</evidence>
<keyword evidence="8" id="KW-0808">Transferase</keyword>
<evidence type="ECO:0000256" key="10">
    <source>
        <dbReference type="ARBA" id="ARBA00023242"/>
    </source>
</evidence>
<comment type="caution">
    <text evidence="12">The sequence shown here is derived from an EMBL/GenBank/DDBJ whole genome shotgun (WGS) entry which is preliminary data.</text>
</comment>
<dbReference type="InterPro" id="IPR019474">
    <property type="entry name" value="Ub_conjug_fac_E4_core"/>
</dbReference>
<comment type="catalytic activity">
    <reaction evidence="1">
        <text>S-ubiquitinyl-[E2 ubiquitin-conjugating enzyme]-L-cysteine + [acceptor protein]-L-lysine = [E2 ubiquitin-conjugating enzyme]-L-cysteine + N(6)-ubiquitinyl-[acceptor protein]-L-lysine.</text>
        <dbReference type="EC" id="2.3.2.27"/>
    </reaction>
</comment>
<name>A0AAD3HR57_9CHLO</name>
<dbReference type="InterPro" id="IPR045132">
    <property type="entry name" value="UBE4"/>
</dbReference>
<dbReference type="PROSITE" id="PS51698">
    <property type="entry name" value="U_BOX"/>
    <property type="match status" value="1"/>
</dbReference>
<proteinExistence type="inferred from homology"/>
<dbReference type="FunFam" id="3.30.40.10:FF:000055">
    <property type="entry name" value="Ubiquitin conjugation factor e4 a"/>
    <property type="match status" value="1"/>
</dbReference>
<reference evidence="12 13" key="1">
    <citation type="journal article" date="2021" name="Sci. Rep.">
        <title>Genome sequencing of the multicellular alga Astrephomene provides insights into convergent evolution of germ-soma differentiation.</title>
        <authorList>
            <person name="Yamashita S."/>
            <person name="Yamamoto K."/>
            <person name="Matsuzaki R."/>
            <person name="Suzuki S."/>
            <person name="Yamaguchi H."/>
            <person name="Hirooka S."/>
            <person name="Minakuchi Y."/>
            <person name="Miyagishima S."/>
            <person name="Kawachi M."/>
            <person name="Toyoda A."/>
            <person name="Nozaki H."/>
        </authorList>
    </citation>
    <scope>NUCLEOTIDE SEQUENCE [LARGE SCALE GENOMIC DNA]</scope>
    <source>
        <strain evidence="12 13">NIES-4017</strain>
    </source>
</reference>
<dbReference type="InterPro" id="IPR003613">
    <property type="entry name" value="Ubox_domain"/>
</dbReference>
<dbReference type="GO" id="GO:0006511">
    <property type="term" value="P:ubiquitin-dependent protein catabolic process"/>
    <property type="evidence" value="ECO:0007669"/>
    <property type="project" value="InterPro"/>
</dbReference>
<dbReference type="Pfam" id="PF04564">
    <property type="entry name" value="U-box"/>
    <property type="match status" value="1"/>
</dbReference>
<organism evidence="12 13">
    <name type="scientific">Astrephomene gubernaculifera</name>
    <dbReference type="NCBI Taxonomy" id="47775"/>
    <lineage>
        <taxon>Eukaryota</taxon>
        <taxon>Viridiplantae</taxon>
        <taxon>Chlorophyta</taxon>
        <taxon>core chlorophytes</taxon>
        <taxon>Chlorophyceae</taxon>
        <taxon>CS clade</taxon>
        <taxon>Chlamydomonadales</taxon>
        <taxon>Astrephomenaceae</taxon>
        <taxon>Astrephomene</taxon>
    </lineage>
</organism>
<evidence type="ECO:0000256" key="6">
    <source>
        <dbReference type="ARBA" id="ARBA00012483"/>
    </source>
</evidence>
<gene>
    <name evidence="12" type="ORF">Agub_g13044</name>
</gene>
<comment type="similarity">
    <text evidence="5">Belongs to the ubiquitin conjugation factor E4 family.</text>
</comment>
<evidence type="ECO:0000256" key="4">
    <source>
        <dbReference type="ARBA" id="ARBA00004906"/>
    </source>
</evidence>
<evidence type="ECO:0000256" key="7">
    <source>
        <dbReference type="ARBA" id="ARBA00022490"/>
    </source>
</evidence>
<dbReference type="EMBL" id="BMAR01000041">
    <property type="protein sequence ID" value="GFR50779.1"/>
    <property type="molecule type" value="Genomic_DNA"/>
</dbReference>
<dbReference type="Proteomes" id="UP001054857">
    <property type="component" value="Unassembled WGS sequence"/>
</dbReference>
<comment type="subcellular location">
    <subcellularLocation>
        <location evidence="3">Cytoplasm</location>
    </subcellularLocation>
    <subcellularLocation>
        <location evidence="2">Nucleus</location>
    </subcellularLocation>
</comment>
<comment type="pathway">
    <text evidence="4">Protein modification; protein ubiquitination.</text>
</comment>
<dbReference type="GO" id="GO:0005634">
    <property type="term" value="C:nucleus"/>
    <property type="evidence" value="ECO:0007669"/>
    <property type="project" value="UniProtKB-SubCell"/>
</dbReference>
<dbReference type="PANTHER" id="PTHR13931">
    <property type="entry name" value="UBIQUITINATION FACTOR E4"/>
    <property type="match status" value="1"/>
</dbReference>
<dbReference type="SUPFAM" id="SSF57850">
    <property type="entry name" value="RING/U-box"/>
    <property type="match status" value="1"/>
</dbReference>
<protein>
    <recommendedName>
        <fullName evidence="6">RING-type E3 ubiquitin transferase</fullName>
        <ecNumber evidence="6">2.3.2.27</ecNumber>
    </recommendedName>
</protein>
<accession>A0AAD3HR57</accession>